<evidence type="ECO:0000256" key="1">
    <source>
        <dbReference type="SAM" id="MobiDB-lite"/>
    </source>
</evidence>
<dbReference type="AlphaFoldDB" id="A0A0D0E0M9"/>
<accession>A0A0D0E0M9</accession>
<feature type="region of interest" description="Disordered" evidence="1">
    <location>
        <begin position="1"/>
        <end position="22"/>
    </location>
</feature>
<dbReference type="Proteomes" id="UP000054538">
    <property type="component" value="Unassembled WGS sequence"/>
</dbReference>
<dbReference type="EMBL" id="KN825186">
    <property type="protein sequence ID" value="KIK93424.1"/>
    <property type="molecule type" value="Genomic_DNA"/>
</dbReference>
<name>A0A0D0E0M9_9AGAM</name>
<evidence type="ECO:0000313" key="3">
    <source>
        <dbReference type="Proteomes" id="UP000054538"/>
    </source>
</evidence>
<keyword evidence="3" id="KW-1185">Reference proteome</keyword>
<protein>
    <submittedName>
        <fullName evidence="2">Uncharacterized protein</fullName>
    </submittedName>
</protein>
<evidence type="ECO:0000313" key="2">
    <source>
        <dbReference type="EMBL" id="KIK93424.1"/>
    </source>
</evidence>
<reference evidence="3" key="2">
    <citation type="submission" date="2015-01" db="EMBL/GenBank/DDBJ databases">
        <title>Evolutionary Origins and Diversification of the Mycorrhizal Mutualists.</title>
        <authorList>
            <consortium name="DOE Joint Genome Institute"/>
            <consortium name="Mycorrhizal Genomics Consortium"/>
            <person name="Kohler A."/>
            <person name="Kuo A."/>
            <person name="Nagy L.G."/>
            <person name="Floudas D."/>
            <person name="Copeland A."/>
            <person name="Barry K.W."/>
            <person name="Cichocki N."/>
            <person name="Veneault-Fourrey C."/>
            <person name="LaButti K."/>
            <person name="Lindquist E.A."/>
            <person name="Lipzen A."/>
            <person name="Lundell T."/>
            <person name="Morin E."/>
            <person name="Murat C."/>
            <person name="Riley R."/>
            <person name="Ohm R."/>
            <person name="Sun H."/>
            <person name="Tunlid A."/>
            <person name="Henrissat B."/>
            <person name="Grigoriev I.V."/>
            <person name="Hibbett D.S."/>
            <person name="Martin F."/>
        </authorList>
    </citation>
    <scope>NUCLEOTIDE SEQUENCE [LARGE SCALE GENOMIC DNA]</scope>
    <source>
        <strain evidence="3">Ve08.2h10</strain>
    </source>
</reference>
<sequence length="63" mass="6838">MTFAGASNTDRDPTQNISSSSHANLVSQWRRAAIPSLVPTNGYQDLYGCTDHICGVEALIQTR</sequence>
<organism evidence="2 3">
    <name type="scientific">Paxillus rubicundulus Ve08.2h10</name>
    <dbReference type="NCBI Taxonomy" id="930991"/>
    <lineage>
        <taxon>Eukaryota</taxon>
        <taxon>Fungi</taxon>
        <taxon>Dikarya</taxon>
        <taxon>Basidiomycota</taxon>
        <taxon>Agaricomycotina</taxon>
        <taxon>Agaricomycetes</taxon>
        <taxon>Agaricomycetidae</taxon>
        <taxon>Boletales</taxon>
        <taxon>Paxilineae</taxon>
        <taxon>Paxillaceae</taxon>
        <taxon>Paxillus</taxon>
    </lineage>
</organism>
<proteinExistence type="predicted"/>
<gene>
    <name evidence="2" type="ORF">PAXRUDRAFT_829016</name>
</gene>
<dbReference type="HOGENOM" id="CLU_2886472_0_0_1"/>
<reference evidence="2 3" key="1">
    <citation type="submission" date="2014-04" db="EMBL/GenBank/DDBJ databases">
        <authorList>
            <consortium name="DOE Joint Genome Institute"/>
            <person name="Kuo A."/>
            <person name="Kohler A."/>
            <person name="Jargeat P."/>
            <person name="Nagy L.G."/>
            <person name="Floudas D."/>
            <person name="Copeland A."/>
            <person name="Barry K.W."/>
            <person name="Cichocki N."/>
            <person name="Veneault-Fourrey C."/>
            <person name="LaButti K."/>
            <person name="Lindquist E.A."/>
            <person name="Lipzen A."/>
            <person name="Lundell T."/>
            <person name="Morin E."/>
            <person name="Murat C."/>
            <person name="Sun H."/>
            <person name="Tunlid A."/>
            <person name="Henrissat B."/>
            <person name="Grigoriev I.V."/>
            <person name="Hibbett D.S."/>
            <person name="Martin F."/>
            <person name="Nordberg H.P."/>
            <person name="Cantor M.N."/>
            <person name="Hua S.X."/>
        </authorList>
    </citation>
    <scope>NUCLEOTIDE SEQUENCE [LARGE SCALE GENOMIC DNA]</scope>
    <source>
        <strain evidence="2 3">Ve08.2h10</strain>
    </source>
</reference>
<dbReference type="InParanoid" id="A0A0D0E0M9"/>